<accession>A0A1M6D7V0</accession>
<dbReference type="InterPro" id="IPR024408">
    <property type="entry name" value="Muramidase"/>
</dbReference>
<dbReference type="EMBL" id="FQZI01000002">
    <property type="protein sequence ID" value="SHI69254.1"/>
    <property type="molecule type" value="Genomic_DNA"/>
</dbReference>
<dbReference type="InterPro" id="IPR036366">
    <property type="entry name" value="PGBDSf"/>
</dbReference>
<dbReference type="OrthoDB" id="1523598at2"/>
<evidence type="ECO:0000259" key="1">
    <source>
        <dbReference type="Pfam" id="PF01471"/>
    </source>
</evidence>
<feature type="domain" description="N-acetylmuramidase" evidence="2">
    <location>
        <begin position="94"/>
        <end position="273"/>
    </location>
</feature>
<protein>
    <submittedName>
        <fullName evidence="3">Putative peptidoglycan binding domain-containing protein</fullName>
    </submittedName>
</protein>
<gene>
    <name evidence="3" type="ORF">SAMN05444363_1294</name>
</gene>
<dbReference type="InterPro" id="IPR036365">
    <property type="entry name" value="PGBD-like_sf"/>
</dbReference>
<dbReference type="RefSeq" id="WP_073309675.1">
    <property type="nucleotide sequence ID" value="NZ_FQZI01000002.1"/>
</dbReference>
<dbReference type="InterPro" id="IPR002477">
    <property type="entry name" value="Peptidoglycan-bd-like"/>
</dbReference>
<organism evidence="3 4">
    <name type="scientific">Flavobacterium terrae</name>
    <dbReference type="NCBI Taxonomy" id="415425"/>
    <lineage>
        <taxon>Bacteria</taxon>
        <taxon>Pseudomonadati</taxon>
        <taxon>Bacteroidota</taxon>
        <taxon>Flavobacteriia</taxon>
        <taxon>Flavobacteriales</taxon>
        <taxon>Flavobacteriaceae</taxon>
        <taxon>Flavobacterium</taxon>
    </lineage>
</organism>
<name>A0A1M6D7V0_9FLAO</name>
<proteinExistence type="predicted"/>
<evidence type="ECO:0000313" key="3">
    <source>
        <dbReference type="EMBL" id="SHI69254.1"/>
    </source>
</evidence>
<sequence length="275" mass="31329">MKTIQYNVKCPEVRILCELLNNLGYQLTVSDSFTAAVDVAVREFQLKNKLIADGIVGIKTWSKLYELQPNLIDYNGKFLSEQDLIDFSNLYNVDLAAVKAVNQVESSGKGFLLSGRPKILFEGHIFWKELESRGINPNNLVRGNEDILYPKWTKNYYQGGEGEYTRLQKAISIIPTSHSPEAAYASASWGCFQIMGFHATKLGYSSITEFGEKMHISEREHLIALGRFLEVHSANLIALLQQKNWDRFAYYYNGTGYKSNKYDEKLAAAYRKYSN</sequence>
<reference evidence="4" key="1">
    <citation type="submission" date="2016-11" db="EMBL/GenBank/DDBJ databases">
        <authorList>
            <person name="Varghese N."/>
            <person name="Submissions S."/>
        </authorList>
    </citation>
    <scope>NUCLEOTIDE SEQUENCE [LARGE SCALE GENOMIC DNA]</scope>
    <source>
        <strain evidence="4">DSM 18829</strain>
    </source>
</reference>
<dbReference type="Pfam" id="PF01471">
    <property type="entry name" value="PG_binding_1"/>
    <property type="match status" value="1"/>
</dbReference>
<dbReference type="AlphaFoldDB" id="A0A1M6D7V0"/>
<dbReference type="Pfam" id="PF11860">
    <property type="entry name" value="Muramidase"/>
    <property type="match status" value="1"/>
</dbReference>
<feature type="domain" description="Peptidoglycan binding-like" evidence="1">
    <location>
        <begin position="11"/>
        <end position="64"/>
    </location>
</feature>
<dbReference type="SUPFAM" id="SSF47090">
    <property type="entry name" value="PGBD-like"/>
    <property type="match status" value="1"/>
</dbReference>
<evidence type="ECO:0000259" key="2">
    <source>
        <dbReference type="Pfam" id="PF11860"/>
    </source>
</evidence>
<dbReference type="Proteomes" id="UP000184488">
    <property type="component" value="Unassembled WGS sequence"/>
</dbReference>
<dbReference type="STRING" id="415425.SAMN05444363_1294"/>
<evidence type="ECO:0000313" key="4">
    <source>
        <dbReference type="Proteomes" id="UP000184488"/>
    </source>
</evidence>
<keyword evidence="4" id="KW-1185">Reference proteome</keyword>
<dbReference type="Gene3D" id="1.10.101.10">
    <property type="entry name" value="PGBD-like superfamily/PGBD"/>
    <property type="match status" value="1"/>
</dbReference>